<dbReference type="CDD" id="cd12116">
    <property type="entry name" value="A_NRPS_Ta1_like"/>
    <property type="match status" value="1"/>
</dbReference>
<dbReference type="Pfam" id="PF13193">
    <property type="entry name" value="AMP-binding_C"/>
    <property type="match status" value="1"/>
</dbReference>
<dbReference type="InterPro" id="IPR000873">
    <property type="entry name" value="AMP-dep_synth/lig_dom"/>
</dbReference>
<organism evidence="6 7">
    <name type="scientific">Mucilaginibacter terrigena</name>
    <dbReference type="NCBI Taxonomy" id="2492395"/>
    <lineage>
        <taxon>Bacteria</taxon>
        <taxon>Pseudomonadati</taxon>
        <taxon>Bacteroidota</taxon>
        <taxon>Sphingobacteriia</taxon>
        <taxon>Sphingobacteriales</taxon>
        <taxon>Sphingobacteriaceae</taxon>
        <taxon>Mucilaginibacter</taxon>
    </lineage>
</organism>
<dbReference type="InterPro" id="IPR020845">
    <property type="entry name" value="AMP-binding_CS"/>
</dbReference>
<dbReference type="SUPFAM" id="SSF52777">
    <property type="entry name" value="CoA-dependent acyltransferases"/>
    <property type="match status" value="2"/>
</dbReference>
<dbReference type="GO" id="GO:0009366">
    <property type="term" value="C:enterobactin synthetase complex"/>
    <property type="evidence" value="ECO:0007669"/>
    <property type="project" value="TreeGrafter"/>
</dbReference>
<dbReference type="FunFam" id="1.10.1200.10:FF:000005">
    <property type="entry name" value="Nonribosomal peptide synthetase 1"/>
    <property type="match status" value="1"/>
</dbReference>
<dbReference type="Gene3D" id="3.40.50.980">
    <property type="match status" value="2"/>
</dbReference>
<sequence>MDQTATYSPQVSPDEFDPFAGPEILLVAPATEPQTEIWTSCLIGGNDANCAYNDSASIVLTGTFDKDAMMKALQALSDRHEALRTVFSADGANIIVYNNPEINVEYHDLSLQDDEQNKLFIKNYNRQLAITPLDLVNGPLYKAAILKLSYDEHYVVLLMHHIVCDGWSVGIIMQDLSKLYSAFAQNETPNLPPAPQFSRYAIEEIEASRGAEHQATEKYWVDQYIGSNHLLDLPTDNPRPSPRTYKSNRADFSLDAALVNDLKLLARKAGSSFVTTVMVSFEVFLHQLTGQDEIIIGLPAAGQSATGNFGLVGHCVNLLPLRSFLKGDQSFVDYLKARKSEVLDAYDHQQYTFGSLLKKLSIPRDPSRLPLVPVVFNIDIGMDEGIGFHNLKHRYINNPREYETFEIFLNITDHKGTLTLEWSYNTQLFGLATISRFMDEFEHMLREVVKAPDTLIGKIPVMNAAEIQQQLDKWNDTKVDYPKEKPLHQVISETASLYPNSITLKFKNEELTYTQLNQKANQLAAVLIENGVRVNDKVALSLDRSAELVVALLAIIKAGATYIPLDPAFPINRINYMLEDSAAVVLLTSETYKGKYESGAEEIILDDIWPGLNSYPTTDPDVKVTGEDLIYILYTSGSTGQPKGVQIKHHNVVNFLYSMQKQPGLAAADKLLAVTTISFDIAGLELWLPLITGAQIVLADAATAKDGNALLDIIRKEKITVMQATPYTWRIMLEAGWDKEKIKVICGGEALPMDLAQRILERSASLWNVYGPTETTIWSTLKEITANDGFISIGKPIDNTFIYILDQFQNPLVPGAAGEIYIAGEGVAKGYLNQPELTAEKFVPDPFSDEPGAKMYRTGDLGSFTPDGDLMYLSRIDAQVKIRGYRIETGEIEFNLAKEETIKQAVVIARADKNGVDKLVAYIILKEGVQQAEDNTGLIQEWRTNLRASVPDYMVPDNFVVIDAMPMTPNGKVDKKALAAQDIATVETTRFIAPRTDVEKLVADIWTELLGIEQVGIHDNFFELGGHSLIAVQVMARIEKETGKRLPLAILFENSTVEKLSLMLEMDGKSITWDSLVPIKPNGTKVPIYIVHGAGLNVLLFNTLAKHMDADQPVYGLQAKGLNGVDEPLNRIEDIAAHYISAIRAQNPDGPYALAGFSFGGIIAYEMARQLEALNKDVRMLAMFDTYAYRTPYYDPLLVKYVKRGLYFARKVWHSVTFKDGFQKTVKKRAEAIERGAIRLLWKLKFGSEQKQTGFFGYANKIDDMNHIAQKHYRIQPYDISIELFRAEIRSFHLDDYEYMGWKPYALKGVNIHKVPGEHNTIFKEPNDKIFAEILQDCLDKIN</sequence>
<name>A0A4V1ZC37_9SPHI</name>
<dbReference type="GO" id="GO:0005829">
    <property type="term" value="C:cytosol"/>
    <property type="evidence" value="ECO:0007669"/>
    <property type="project" value="TreeGrafter"/>
</dbReference>
<dbReference type="Pfam" id="PF00501">
    <property type="entry name" value="AMP-binding"/>
    <property type="match status" value="1"/>
</dbReference>
<dbReference type="InterPro" id="IPR023213">
    <property type="entry name" value="CAT-like_dom_sf"/>
</dbReference>
<dbReference type="GO" id="GO:0043041">
    <property type="term" value="P:amino acid activation for nonribosomal peptide biosynthetic process"/>
    <property type="evidence" value="ECO:0007669"/>
    <property type="project" value="TreeGrafter"/>
</dbReference>
<protein>
    <submittedName>
        <fullName evidence="6">Non-ribosomal peptide synthetase</fullName>
    </submittedName>
</protein>
<dbReference type="InterPro" id="IPR025110">
    <property type="entry name" value="AMP-bd_C"/>
</dbReference>
<dbReference type="SMART" id="SM00823">
    <property type="entry name" value="PKS_PP"/>
    <property type="match status" value="1"/>
</dbReference>
<dbReference type="RefSeq" id="WP_129875560.1">
    <property type="nucleotide sequence ID" value="NZ_SEWG01000002.1"/>
</dbReference>
<evidence type="ECO:0000256" key="2">
    <source>
        <dbReference type="ARBA" id="ARBA00006432"/>
    </source>
</evidence>
<evidence type="ECO:0000256" key="4">
    <source>
        <dbReference type="ARBA" id="ARBA00022553"/>
    </source>
</evidence>
<proteinExistence type="inferred from homology"/>
<comment type="similarity">
    <text evidence="2">Belongs to the ATP-dependent AMP-binding enzyme family.</text>
</comment>
<accession>A0A4V1ZC37</accession>
<dbReference type="SUPFAM" id="SSF56801">
    <property type="entry name" value="Acetyl-CoA synthetase-like"/>
    <property type="match status" value="1"/>
</dbReference>
<dbReference type="FunFam" id="3.40.50.980:FF:000001">
    <property type="entry name" value="Non-ribosomal peptide synthetase"/>
    <property type="match status" value="1"/>
</dbReference>
<dbReference type="Gene3D" id="3.30.300.30">
    <property type="match status" value="1"/>
</dbReference>
<dbReference type="GO" id="GO:0047527">
    <property type="term" value="F:2,3-dihydroxybenzoate-serine ligase activity"/>
    <property type="evidence" value="ECO:0007669"/>
    <property type="project" value="TreeGrafter"/>
</dbReference>
<keyword evidence="4" id="KW-0597">Phosphoprotein</keyword>
<dbReference type="PROSITE" id="PS00455">
    <property type="entry name" value="AMP_BINDING"/>
    <property type="match status" value="1"/>
</dbReference>
<dbReference type="Pfam" id="PF00975">
    <property type="entry name" value="Thioesterase"/>
    <property type="match status" value="1"/>
</dbReference>
<dbReference type="Gene3D" id="1.10.1200.10">
    <property type="entry name" value="ACP-like"/>
    <property type="match status" value="1"/>
</dbReference>
<dbReference type="FunFam" id="2.30.38.10:FF:000001">
    <property type="entry name" value="Non-ribosomal peptide synthetase PvdI"/>
    <property type="match status" value="1"/>
</dbReference>
<dbReference type="FunFam" id="3.40.50.12780:FF:000012">
    <property type="entry name" value="Non-ribosomal peptide synthetase"/>
    <property type="match status" value="1"/>
</dbReference>
<dbReference type="InterPro" id="IPR001242">
    <property type="entry name" value="Condensation_dom"/>
</dbReference>
<dbReference type="Gene3D" id="3.40.50.1820">
    <property type="entry name" value="alpha/beta hydrolase"/>
    <property type="match status" value="1"/>
</dbReference>
<evidence type="ECO:0000256" key="1">
    <source>
        <dbReference type="ARBA" id="ARBA00001957"/>
    </source>
</evidence>
<dbReference type="Pfam" id="PF00550">
    <property type="entry name" value="PP-binding"/>
    <property type="match status" value="1"/>
</dbReference>
<dbReference type="GO" id="GO:0009239">
    <property type="term" value="P:enterobactin biosynthetic process"/>
    <property type="evidence" value="ECO:0007669"/>
    <property type="project" value="TreeGrafter"/>
</dbReference>
<dbReference type="PROSITE" id="PS50075">
    <property type="entry name" value="CARRIER"/>
    <property type="match status" value="1"/>
</dbReference>
<keyword evidence="7" id="KW-1185">Reference proteome</keyword>
<dbReference type="Proteomes" id="UP000293331">
    <property type="component" value="Unassembled WGS sequence"/>
</dbReference>
<evidence type="ECO:0000313" key="6">
    <source>
        <dbReference type="EMBL" id="RYU91300.1"/>
    </source>
</evidence>
<dbReference type="PANTHER" id="PTHR45527">
    <property type="entry name" value="NONRIBOSOMAL PEPTIDE SYNTHETASE"/>
    <property type="match status" value="1"/>
</dbReference>
<dbReference type="Gene3D" id="3.30.559.10">
    <property type="entry name" value="Chloramphenicol acetyltransferase-like domain"/>
    <property type="match status" value="1"/>
</dbReference>
<dbReference type="FunFam" id="3.30.300.30:FF:000010">
    <property type="entry name" value="Enterobactin synthetase component F"/>
    <property type="match status" value="1"/>
</dbReference>
<comment type="caution">
    <text evidence="6">The sequence shown here is derived from an EMBL/GenBank/DDBJ whole genome shotgun (WGS) entry which is preliminary data.</text>
</comment>
<dbReference type="Gene3D" id="2.30.38.10">
    <property type="entry name" value="Luciferase, Domain 3"/>
    <property type="match status" value="1"/>
</dbReference>
<dbReference type="SUPFAM" id="SSF47336">
    <property type="entry name" value="ACP-like"/>
    <property type="match status" value="1"/>
</dbReference>
<feature type="domain" description="Carrier" evidence="5">
    <location>
        <begin position="993"/>
        <end position="1068"/>
    </location>
</feature>
<dbReference type="Gene3D" id="3.30.559.30">
    <property type="entry name" value="Nonribosomal peptide synthetase, condensation domain"/>
    <property type="match status" value="1"/>
</dbReference>
<dbReference type="EMBL" id="SEWG01000002">
    <property type="protein sequence ID" value="RYU91300.1"/>
    <property type="molecule type" value="Genomic_DNA"/>
</dbReference>
<evidence type="ECO:0000256" key="3">
    <source>
        <dbReference type="ARBA" id="ARBA00022450"/>
    </source>
</evidence>
<dbReference type="InterPro" id="IPR001031">
    <property type="entry name" value="Thioesterase"/>
</dbReference>
<dbReference type="InterPro" id="IPR009081">
    <property type="entry name" value="PP-bd_ACP"/>
</dbReference>
<dbReference type="Pfam" id="PF00668">
    <property type="entry name" value="Condensation"/>
    <property type="match status" value="1"/>
</dbReference>
<comment type="cofactor">
    <cofactor evidence="1">
        <name>pantetheine 4'-phosphate</name>
        <dbReference type="ChEBI" id="CHEBI:47942"/>
    </cofactor>
</comment>
<reference evidence="6 7" key="1">
    <citation type="submission" date="2019-02" db="EMBL/GenBank/DDBJ databases">
        <title>Bacterial novel species Mucilaginibacter sp. 17JY9-4 isolated from soil.</title>
        <authorList>
            <person name="Jung H.-Y."/>
        </authorList>
    </citation>
    <scope>NUCLEOTIDE SEQUENCE [LARGE SCALE GENOMIC DNA]</scope>
    <source>
        <strain evidence="6 7">17JY9-4</strain>
    </source>
</reference>
<dbReference type="InterPro" id="IPR020806">
    <property type="entry name" value="PKS_PP-bd"/>
</dbReference>
<dbReference type="SUPFAM" id="SSF53474">
    <property type="entry name" value="alpha/beta-Hydrolases"/>
    <property type="match status" value="1"/>
</dbReference>
<dbReference type="OrthoDB" id="4317020at2"/>
<dbReference type="CDD" id="cd19531">
    <property type="entry name" value="LCL_NRPS-like"/>
    <property type="match status" value="1"/>
</dbReference>
<keyword evidence="3" id="KW-0596">Phosphopantetheine</keyword>
<evidence type="ECO:0000259" key="5">
    <source>
        <dbReference type="PROSITE" id="PS50075"/>
    </source>
</evidence>
<dbReference type="InterPro" id="IPR045851">
    <property type="entry name" value="AMP-bd_C_sf"/>
</dbReference>
<dbReference type="InterPro" id="IPR010071">
    <property type="entry name" value="AA_adenyl_dom"/>
</dbReference>
<dbReference type="InterPro" id="IPR029058">
    <property type="entry name" value="AB_hydrolase_fold"/>
</dbReference>
<dbReference type="GO" id="GO:0031177">
    <property type="term" value="F:phosphopantetheine binding"/>
    <property type="evidence" value="ECO:0007669"/>
    <property type="project" value="InterPro"/>
</dbReference>
<evidence type="ECO:0000313" key="7">
    <source>
        <dbReference type="Proteomes" id="UP000293331"/>
    </source>
</evidence>
<dbReference type="InterPro" id="IPR036736">
    <property type="entry name" value="ACP-like_sf"/>
</dbReference>
<dbReference type="NCBIfam" id="TIGR01733">
    <property type="entry name" value="AA-adenyl-dom"/>
    <property type="match status" value="1"/>
</dbReference>
<gene>
    <name evidence="6" type="ORF">EWM62_05005</name>
</gene>
<dbReference type="PANTHER" id="PTHR45527:SF1">
    <property type="entry name" value="FATTY ACID SYNTHASE"/>
    <property type="match status" value="1"/>
</dbReference>